<dbReference type="EMBL" id="AP014946">
    <property type="protein sequence ID" value="BAT60803.1"/>
    <property type="molecule type" value="Genomic_DNA"/>
</dbReference>
<dbReference type="Pfam" id="PF00067">
    <property type="entry name" value="p450"/>
    <property type="match status" value="1"/>
</dbReference>
<dbReference type="PRINTS" id="PR00385">
    <property type="entry name" value="P450"/>
</dbReference>
<dbReference type="InterPro" id="IPR050196">
    <property type="entry name" value="Cytochrome_P450_Monoox"/>
</dbReference>
<evidence type="ECO:0000256" key="5">
    <source>
        <dbReference type="ARBA" id="ARBA00023004"/>
    </source>
</evidence>
<evidence type="ECO:0000256" key="6">
    <source>
        <dbReference type="ARBA" id="ARBA00023033"/>
    </source>
</evidence>
<name>A0A0S3PY35_9BRAD</name>
<dbReference type="InterPro" id="IPR017972">
    <property type="entry name" value="Cyt_P450_CS"/>
</dbReference>
<feature type="binding site" description="axial binding residue" evidence="7">
    <location>
        <position position="402"/>
    </location>
    <ligand>
        <name>heme</name>
        <dbReference type="ChEBI" id="CHEBI:30413"/>
    </ligand>
    <ligandPart>
        <name>Fe</name>
        <dbReference type="ChEBI" id="CHEBI:18248"/>
    </ligandPart>
</feature>
<dbReference type="GO" id="GO:0016705">
    <property type="term" value="F:oxidoreductase activity, acting on paired donors, with incorporation or reduction of molecular oxygen"/>
    <property type="evidence" value="ECO:0007669"/>
    <property type="project" value="InterPro"/>
</dbReference>
<dbReference type="PRINTS" id="PR00463">
    <property type="entry name" value="EP450I"/>
</dbReference>
<dbReference type="Gene3D" id="1.10.630.10">
    <property type="entry name" value="Cytochrome P450"/>
    <property type="match status" value="1"/>
</dbReference>
<evidence type="ECO:0000256" key="1">
    <source>
        <dbReference type="ARBA" id="ARBA00010617"/>
    </source>
</evidence>
<evidence type="ECO:0000256" key="2">
    <source>
        <dbReference type="ARBA" id="ARBA00022617"/>
    </source>
</evidence>
<dbReference type="SUPFAM" id="SSF48264">
    <property type="entry name" value="Cytochrome P450"/>
    <property type="match status" value="1"/>
</dbReference>
<dbReference type="GO" id="GO:0004497">
    <property type="term" value="F:monooxygenase activity"/>
    <property type="evidence" value="ECO:0007669"/>
    <property type="project" value="UniProtKB-KW"/>
</dbReference>
<keyword evidence="3 7" id="KW-0479">Metal-binding</keyword>
<dbReference type="GO" id="GO:0020037">
    <property type="term" value="F:heme binding"/>
    <property type="evidence" value="ECO:0007669"/>
    <property type="project" value="InterPro"/>
</dbReference>
<dbReference type="PROSITE" id="PS00086">
    <property type="entry name" value="CYTOCHROME_P450"/>
    <property type="match status" value="1"/>
</dbReference>
<dbReference type="InterPro" id="IPR036396">
    <property type="entry name" value="Cyt_P450_sf"/>
</dbReference>
<dbReference type="GO" id="GO:0005506">
    <property type="term" value="F:iron ion binding"/>
    <property type="evidence" value="ECO:0007669"/>
    <property type="project" value="InterPro"/>
</dbReference>
<comment type="cofactor">
    <cofactor evidence="7">
        <name>heme</name>
        <dbReference type="ChEBI" id="CHEBI:30413"/>
    </cofactor>
</comment>
<comment type="similarity">
    <text evidence="1 8">Belongs to the cytochrome P450 family.</text>
</comment>
<keyword evidence="2 7" id="KW-0349">Heme</keyword>
<keyword evidence="6 8" id="KW-0503">Monooxygenase</keyword>
<evidence type="ECO:0000313" key="10">
    <source>
        <dbReference type="Proteomes" id="UP000236884"/>
    </source>
</evidence>
<organism evidence="9 10">
    <name type="scientific">Variibacter gotjawalensis</name>
    <dbReference type="NCBI Taxonomy" id="1333996"/>
    <lineage>
        <taxon>Bacteria</taxon>
        <taxon>Pseudomonadati</taxon>
        <taxon>Pseudomonadota</taxon>
        <taxon>Alphaproteobacteria</taxon>
        <taxon>Hyphomicrobiales</taxon>
        <taxon>Nitrobacteraceae</taxon>
        <taxon>Variibacter</taxon>
    </lineage>
</organism>
<dbReference type="InterPro" id="IPR002401">
    <property type="entry name" value="Cyt_P450_E_grp-I"/>
</dbReference>
<dbReference type="EC" id="1.14.13.133" evidence="9"/>
<dbReference type="Proteomes" id="UP000236884">
    <property type="component" value="Chromosome"/>
</dbReference>
<keyword evidence="10" id="KW-1185">Reference proteome</keyword>
<protein>
    <submittedName>
        <fullName evidence="9">Pentalenene oxygenase</fullName>
        <ecNumber evidence="9">1.14.13.133</ecNumber>
    </submittedName>
</protein>
<proteinExistence type="inferred from homology"/>
<accession>A0A0S3PY35</accession>
<dbReference type="InterPro" id="IPR001128">
    <property type="entry name" value="Cyt_P450"/>
</dbReference>
<reference evidence="9 10" key="1">
    <citation type="submission" date="2015-08" db="EMBL/GenBank/DDBJ databases">
        <title>Investigation of the bacterial diversity of lava forest soil.</title>
        <authorList>
            <person name="Lee J.S."/>
        </authorList>
    </citation>
    <scope>NUCLEOTIDE SEQUENCE [LARGE SCALE GENOMIC DNA]</scope>
    <source>
        <strain evidence="9 10">GJW-30</strain>
    </source>
</reference>
<evidence type="ECO:0000256" key="8">
    <source>
        <dbReference type="RuleBase" id="RU000461"/>
    </source>
</evidence>
<dbReference type="PANTHER" id="PTHR24291">
    <property type="entry name" value="CYTOCHROME P450 FAMILY 4"/>
    <property type="match status" value="1"/>
</dbReference>
<evidence type="ECO:0000313" key="9">
    <source>
        <dbReference type="EMBL" id="BAT60803.1"/>
    </source>
</evidence>
<sequence length="455" mass="50869">MDAITTPALARIAPPETRKSTLEIIRGIIRNPIENWPIETYEEPFVWAKLFGKNLVMVSDPELIKGILVDHADAFEKALSMRRSLGPSLGDSILLAEGARWRWQRRASAPSFRHERILSFFPAMHGAAEISCVKLLSQAGQEVSMAHEMMRVTFDIIVETMLSGAAGLDVDRVEQSITDSISTTTWSLLLTLAGLPKWTPHPRKLVAARGRKYLKSEFLRIAKERRANPSDRNDLLSLLVNATDAETGTAMNDQDLADNIFTFIAAGHETTALALTWTFYLLSQHPSIEERVLAEIAEVTQGEPLKQDDVDKLAYTKQVIMESMRLYPPAAMVVRTALRDIELPGLTIPKGTPVNIPIYATQRHKRIWSSPDTFDPENFTPEAIKSRHRYSYLPFGAGPRICIGMSFALTEAAIILATILPAVRLRLRPGYSPHPQLRVTLRPMGGMPMTVERRT</sequence>
<dbReference type="RefSeq" id="WP_096357337.1">
    <property type="nucleotide sequence ID" value="NZ_AP014946.1"/>
</dbReference>
<evidence type="ECO:0000256" key="4">
    <source>
        <dbReference type="ARBA" id="ARBA00023002"/>
    </source>
</evidence>
<evidence type="ECO:0000256" key="3">
    <source>
        <dbReference type="ARBA" id="ARBA00022723"/>
    </source>
</evidence>
<gene>
    <name evidence="9" type="primary">ptlI</name>
    <name evidence="9" type="ORF">GJW-30_1_03353</name>
</gene>
<dbReference type="KEGG" id="vgo:GJW-30_1_03353"/>
<dbReference type="AlphaFoldDB" id="A0A0S3PY35"/>
<keyword evidence="4 8" id="KW-0560">Oxidoreductase</keyword>
<dbReference type="PANTHER" id="PTHR24291:SF50">
    <property type="entry name" value="BIFUNCTIONAL ALBAFLAVENONE MONOOXYGENASE_TERPENE SYNTHASE"/>
    <property type="match status" value="1"/>
</dbReference>
<dbReference type="OrthoDB" id="9764248at2"/>
<keyword evidence="5 7" id="KW-0408">Iron</keyword>
<evidence type="ECO:0000256" key="7">
    <source>
        <dbReference type="PIRSR" id="PIRSR602401-1"/>
    </source>
</evidence>